<keyword evidence="5 8" id="KW-0418">Kinase</keyword>
<dbReference type="GO" id="GO:0004340">
    <property type="term" value="F:glucokinase activity"/>
    <property type="evidence" value="ECO:0007669"/>
    <property type="project" value="InterPro"/>
</dbReference>
<dbReference type="Pfam" id="PF00480">
    <property type="entry name" value="ROK"/>
    <property type="match status" value="1"/>
</dbReference>
<evidence type="ECO:0000256" key="7">
    <source>
        <dbReference type="ARBA" id="ARBA00032386"/>
    </source>
</evidence>
<comment type="similarity">
    <text evidence="1">Belongs to the ROK (NagC/XylR) family.</text>
</comment>
<dbReference type="GO" id="GO:0006096">
    <property type="term" value="P:glycolytic process"/>
    <property type="evidence" value="ECO:0007669"/>
    <property type="project" value="InterPro"/>
</dbReference>
<dbReference type="RefSeq" id="WP_184576281.1">
    <property type="nucleotide sequence ID" value="NZ_JACHJT010000001.1"/>
</dbReference>
<keyword evidence="6" id="KW-0067">ATP-binding</keyword>
<dbReference type="SUPFAM" id="SSF53067">
    <property type="entry name" value="Actin-like ATPase domain"/>
    <property type="match status" value="1"/>
</dbReference>
<evidence type="ECO:0000256" key="3">
    <source>
        <dbReference type="ARBA" id="ARBA00022679"/>
    </source>
</evidence>
<accession>A0A7W7RF79</accession>
<evidence type="ECO:0000256" key="5">
    <source>
        <dbReference type="ARBA" id="ARBA00022777"/>
    </source>
</evidence>
<dbReference type="InterPro" id="IPR000600">
    <property type="entry name" value="ROK"/>
</dbReference>
<keyword evidence="9" id="KW-1185">Reference proteome</keyword>
<dbReference type="PANTHER" id="PTHR18964:SF173">
    <property type="entry name" value="GLUCOKINASE"/>
    <property type="match status" value="1"/>
</dbReference>
<comment type="caution">
    <text evidence="8">The sequence shown here is derived from an EMBL/GenBank/DDBJ whole genome shotgun (WGS) entry which is preliminary data.</text>
</comment>
<protein>
    <recommendedName>
        <fullName evidence="2">Glucokinase</fullName>
    </recommendedName>
    <alternativeName>
        <fullName evidence="7">Glucose kinase</fullName>
    </alternativeName>
</protein>
<dbReference type="InterPro" id="IPR004654">
    <property type="entry name" value="ROK_glcA"/>
</dbReference>
<gene>
    <name evidence="8" type="ORF">F4561_001654</name>
</gene>
<proteinExistence type="inferred from homology"/>
<evidence type="ECO:0000256" key="1">
    <source>
        <dbReference type="ARBA" id="ARBA00006479"/>
    </source>
</evidence>
<dbReference type="PANTHER" id="PTHR18964">
    <property type="entry name" value="ROK (REPRESSOR, ORF, KINASE) FAMILY"/>
    <property type="match status" value="1"/>
</dbReference>
<evidence type="ECO:0000256" key="4">
    <source>
        <dbReference type="ARBA" id="ARBA00022741"/>
    </source>
</evidence>
<dbReference type="Proteomes" id="UP000523007">
    <property type="component" value="Unassembled WGS sequence"/>
</dbReference>
<dbReference type="GO" id="GO:0005524">
    <property type="term" value="F:ATP binding"/>
    <property type="evidence" value="ECO:0007669"/>
    <property type="project" value="UniProtKB-KW"/>
</dbReference>
<evidence type="ECO:0000256" key="2">
    <source>
        <dbReference type="ARBA" id="ARBA00014701"/>
    </source>
</evidence>
<dbReference type="EMBL" id="JACHJT010000001">
    <property type="protein sequence ID" value="MBB4930834.1"/>
    <property type="molecule type" value="Genomic_DNA"/>
</dbReference>
<keyword evidence="3 8" id="KW-0808">Transferase</keyword>
<dbReference type="GO" id="GO:0005737">
    <property type="term" value="C:cytoplasm"/>
    <property type="evidence" value="ECO:0007669"/>
    <property type="project" value="InterPro"/>
</dbReference>
<evidence type="ECO:0000313" key="9">
    <source>
        <dbReference type="Proteomes" id="UP000523007"/>
    </source>
</evidence>
<evidence type="ECO:0000256" key="6">
    <source>
        <dbReference type="ARBA" id="ARBA00022840"/>
    </source>
</evidence>
<keyword evidence="4" id="KW-0547">Nucleotide-binding</keyword>
<dbReference type="NCBIfam" id="TIGR00744">
    <property type="entry name" value="ROK_glcA_fam"/>
    <property type="match status" value="1"/>
</dbReference>
<name>A0A7W7RF79_9ACTN</name>
<organism evidence="8 9">
    <name type="scientific">Lipingzhangella halophila</name>
    <dbReference type="NCBI Taxonomy" id="1783352"/>
    <lineage>
        <taxon>Bacteria</taxon>
        <taxon>Bacillati</taxon>
        <taxon>Actinomycetota</taxon>
        <taxon>Actinomycetes</taxon>
        <taxon>Streptosporangiales</taxon>
        <taxon>Nocardiopsidaceae</taxon>
        <taxon>Lipingzhangella</taxon>
    </lineage>
</organism>
<dbReference type="InterPro" id="IPR043129">
    <property type="entry name" value="ATPase_NBD"/>
</dbReference>
<sequence length="316" mass="32910">MRLTIGVDIGGTKIAAGVVDPQGRLLRRTTHATPADDPVALADAVARTVDELGWERPDDEVVAIGVGVAGFVDEDRSTVVVAPNLGLRDEPLKERVQQRVDLPVVIENDANAAAWAEARFGAGRGSDHVVCVTLGTGVGGGLVLNGEVYRGRHGVASEVGHYRVVPYGRRCGCGNHGCWEQYASGRALEAEAQDLAKANPARAERLLKLANNDASAIAGQEVTQAAFEGDEGALACFRVVGAWVGVGLADLAAILDPECFVIGGGVSDAGDVLLEPARHAFQQNVTGRAVRRIAEVRVAELGSEAGIVGAADLSCR</sequence>
<dbReference type="AlphaFoldDB" id="A0A7W7RF79"/>
<evidence type="ECO:0000313" key="8">
    <source>
        <dbReference type="EMBL" id="MBB4930834.1"/>
    </source>
</evidence>
<reference evidence="8 9" key="1">
    <citation type="submission" date="2020-08" db="EMBL/GenBank/DDBJ databases">
        <title>Sequencing the genomes of 1000 actinobacteria strains.</title>
        <authorList>
            <person name="Klenk H.-P."/>
        </authorList>
    </citation>
    <scope>NUCLEOTIDE SEQUENCE [LARGE SCALE GENOMIC DNA]</scope>
    <source>
        <strain evidence="8 9">DSM 102030</strain>
    </source>
</reference>
<dbReference type="Gene3D" id="3.30.420.40">
    <property type="match status" value="2"/>
</dbReference>